<reference evidence="5" key="1">
    <citation type="submission" date="2017-07" db="EMBL/GenBank/DDBJ databases">
        <authorList>
            <person name="Varghese N."/>
            <person name="Submissions S."/>
        </authorList>
    </citation>
    <scope>NUCLEOTIDE SEQUENCE [LARGE SCALE GENOMIC DNA]</scope>
    <source>
        <strain evidence="5">NLAE-zl-C134</strain>
    </source>
</reference>
<evidence type="ECO:0000313" key="4">
    <source>
        <dbReference type="EMBL" id="SUQ15856.1"/>
    </source>
</evidence>
<dbReference type="SUPFAM" id="SSF102405">
    <property type="entry name" value="MCP/YpsA-like"/>
    <property type="match status" value="1"/>
</dbReference>
<dbReference type="Pfam" id="PF17782">
    <property type="entry name" value="WHD_DprA"/>
    <property type="match status" value="1"/>
</dbReference>
<dbReference type="AlphaFoldDB" id="A0A315ZRA4"/>
<evidence type="ECO:0000259" key="2">
    <source>
        <dbReference type="Pfam" id="PF02481"/>
    </source>
</evidence>
<dbReference type="Gene3D" id="1.10.10.10">
    <property type="entry name" value="Winged helix-like DNA-binding domain superfamily/Winged helix DNA-binding domain"/>
    <property type="match status" value="1"/>
</dbReference>
<name>A0A315ZRA4_9FIRM</name>
<dbReference type="EMBL" id="UHJJ01000017">
    <property type="protein sequence ID" value="SUQ15856.1"/>
    <property type="molecule type" value="Genomic_DNA"/>
</dbReference>
<dbReference type="PANTHER" id="PTHR43022:SF1">
    <property type="entry name" value="PROTEIN SMF"/>
    <property type="match status" value="1"/>
</dbReference>
<protein>
    <submittedName>
        <fullName evidence="4">DNA processing protein</fullName>
    </submittedName>
</protein>
<organism evidence="4 5">
    <name type="scientific">Faecalicatena contorta</name>
    <dbReference type="NCBI Taxonomy" id="39482"/>
    <lineage>
        <taxon>Bacteria</taxon>
        <taxon>Bacillati</taxon>
        <taxon>Bacillota</taxon>
        <taxon>Clostridia</taxon>
        <taxon>Lachnospirales</taxon>
        <taxon>Lachnospiraceae</taxon>
        <taxon>Faecalicatena</taxon>
    </lineage>
</organism>
<dbReference type="InterPro" id="IPR057666">
    <property type="entry name" value="DrpA_SLOG"/>
</dbReference>
<evidence type="ECO:0000259" key="3">
    <source>
        <dbReference type="Pfam" id="PF17782"/>
    </source>
</evidence>
<dbReference type="GO" id="GO:0009294">
    <property type="term" value="P:DNA-mediated transformation"/>
    <property type="evidence" value="ECO:0007669"/>
    <property type="project" value="InterPro"/>
</dbReference>
<dbReference type="InterPro" id="IPR003488">
    <property type="entry name" value="DprA"/>
</dbReference>
<feature type="domain" description="DprA winged helix" evidence="3">
    <location>
        <begin position="303"/>
        <end position="349"/>
    </location>
</feature>
<proteinExistence type="inferred from homology"/>
<keyword evidence="5" id="KW-1185">Reference proteome</keyword>
<dbReference type="Proteomes" id="UP000254051">
    <property type="component" value="Unassembled WGS sequence"/>
</dbReference>
<comment type="similarity">
    <text evidence="1">Belongs to the DprA/Smf family.</text>
</comment>
<gene>
    <name evidence="4" type="ORF">SAMN05216529_11733</name>
</gene>
<accession>A0A315ZRA4</accession>
<evidence type="ECO:0000256" key="1">
    <source>
        <dbReference type="ARBA" id="ARBA00006525"/>
    </source>
</evidence>
<dbReference type="OrthoDB" id="9785707at2"/>
<dbReference type="InterPro" id="IPR041614">
    <property type="entry name" value="DprA_WH"/>
</dbReference>
<dbReference type="NCBIfam" id="TIGR00732">
    <property type="entry name" value="dprA"/>
    <property type="match status" value="1"/>
</dbReference>
<dbReference type="InterPro" id="IPR036388">
    <property type="entry name" value="WH-like_DNA-bd_sf"/>
</dbReference>
<dbReference type="PANTHER" id="PTHR43022">
    <property type="entry name" value="PROTEIN SMF"/>
    <property type="match status" value="1"/>
</dbReference>
<evidence type="ECO:0000313" key="5">
    <source>
        <dbReference type="Proteomes" id="UP000254051"/>
    </source>
</evidence>
<dbReference type="Pfam" id="PF02481">
    <property type="entry name" value="DNA_processg_A"/>
    <property type="match status" value="1"/>
</dbReference>
<sequence>MKYEYWFAQIPRLSDRKKYLLREYMGTAESIFYIEETKLKKIEFLNEKEVNTIIQAKKAVDLDALLSNLEKKSVRFIPCFSEKFPKKLHEIPNPPYALYVKGNMPEETNGAAAIVGARQCTAYGEKYALEYGKKLAQCGISIISGLARGIDGLGHRGALMGNGDTYAVLGCGADICYPREHIGLYTDILERGGGIISEFSPGTPPVSHNFPKRNRIISGLSDIVLIMEAREKSGSLITADMALEQGRDVYALPGPVDSVLSRGCNQLIRQGAGILLTPEMLLEELGFSSFIPGAKIDKNKKVLETKENMVYSRLCPYPKNLSQLAGETSLSASELLEQLVSLELKGYIKEISKNYYVTL</sequence>
<dbReference type="Gene3D" id="3.40.50.450">
    <property type="match status" value="1"/>
</dbReference>
<dbReference type="RefSeq" id="WP_109714049.1">
    <property type="nucleotide sequence ID" value="NZ_QGDS01000017.1"/>
</dbReference>
<feature type="domain" description="Smf/DprA SLOG" evidence="2">
    <location>
        <begin position="77"/>
        <end position="285"/>
    </location>
</feature>